<evidence type="ECO:0000313" key="2">
    <source>
        <dbReference type="Proteomes" id="UP000287651"/>
    </source>
</evidence>
<sequence length="138" mass="15417">MPSGSEGSSPFSLMEMGTPRLRPCVATRGYSMILDSRLPDQALDIPSSPPRHSSVQREFVKLKEELGESISVGSPFAQEIQDKQFLLNFRLLTLEAYDDSSDLAEHVIAFRAQMTLYDTFDALMCRAFPTTLRGLARI</sequence>
<evidence type="ECO:0008006" key="3">
    <source>
        <dbReference type="Google" id="ProtNLM"/>
    </source>
</evidence>
<proteinExistence type="predicted"/>
<organism evidence="1 2">
    <name type="scientific">Ensete ventricosum</name>
    <name type="common">Abyssinian banana</name>
    <name type="synonym">Musa ensete</name>
    <dbReference type="NCBI Taxonomy" id="4639"/>
    <lineage>
        <taxon>Eukaryota</taxon>
        <taxon>Viridiplantae</taxon>
        <taxon>Streptophyta</taxon>
        <taxon>Embryophyta</taxon>
        <taxon>Tracheophyta</taxon>
        <taxon>Spermatophyta</taxon>
        <taxon>Magnoliopsida</taxon>
        <taxon>Liliopsida</taxon>
        <taxon>Zingiberales</taxon>
        <taxon>Musaceae</taxon>
        <taxon>Ensete</taxon>
    </lineage>
</organism>
<evidence type="ECO:0000313" key="1">
    <source>
        <dbReference type="EMBL" id="RRT70317.1"/>
    </source>
</evidence>
<name>A0A427A235_ENSVE</name>
<accession>A0A427A235</accession>
<protein>
    <recommendedName>
        <fullName evidence="3">Retrotransposon gag domain-containing protein</fullName>
    </recommendedName>
</protein>
<reference evidence="1 2" key="1">
    <citation type="journal article" date="2014" name="Agronomy (Basel)">
        <title>A Draft Genome Sequence for Ensete ventricosum, the Drought-Tolerant Tree Against Hunger.</title>
        <authorList>
            <person name="Harrison J."/>
            <person name="Moore K.A."/>
            <person name="Paszkiewicz K."/>
            <person name="Jones T."/>
            <person name="Grant M."/>
            <person name="Ambacheew D."/>
            <person name="Muzemil S."/>
            <person name="Studholme D.J."/>
        </authorList>
    </citation>
    <scope>NUCLEOTIDE SEQUENCE [LARGE SCALE GENOMIC DNA]</scope>
</reference>
<dbReference type="Proteomes" id="UP000287651">
    <property type="component" value="Unassembled WGS sequence"/>
</dbReference>
<comment type="caution">
    <text evidence="1">The sequence shown here is derived from an EMBL/GenBank/DDBJ whole genome shotgun (WGS) entry which is preliminary data.</text>
</comment>
<dbReference type="AlphaFoldDB" id="A0A427A235"/>
<dbReference type="EMBL" id="AMZH03004059">
    <property type="protein sequence ID" value="RRT70317.1"/>
    <property type="molecule type" value="Genomic_DNA"/>
</dbReference>
<gene>
    <name evidence="1" type="ORF">B296_00023382</name>
</gene>